<feature type="binding site" evidence="10">
    <location>
        <begin position="13"/>
        <end position="20"/>
    </location>
    <ligand>
        <name>ATP</name>
        <dbReference type="ChEBI" id="CHEBI:30616"/>
    </ligand>
</feature>
<dbReference type="Proteomes" id="UP000048984">
    <property type="component" value="Unassembled WGS sequence"/>
</dbReference>
<dbReference type="EC" id="2.5.1.75" evidence="10"/>
<dbReference type="InterPro" id="IPR027417">
    <property type="entry name" value="P-loop_NTPase"/>
</dbReference>
<evidence type="ECO:0000256" key="6">
    <source>
        <dbReference type="ARBA" id="ARBA00022741"/>
    </source>
</evidence>
<dbReference type="PANTHER" id="PTHR11088">
    <property type="entry name" value="TRNA DIMETHYLALLYLTRANSFERASE"/>
    <property type="match status" value="1"/>
</dbReference>
<dbReference type="GO" id="GO:0052381">
    <property type="term" value="F:tRNA dimethylallyltransferase activity"/>
    <property type="evidence" value="ECO:0007669"/>
    <property type="project" value="UniProtKB-UniRule"/>
</dbReference>
<feature type="region of interest" description="Interaction with substrate tRNA" evidence="10">
    <location>
        <begin position="38"/>
        <end position="41"/>
    </location>
</feature>
<organism evidence="14 15">
    <name type="scientific">Prosthecodimorpha hirschii</name>
    <dbReference type="NCBI Taxonomy" id="665126"/>
    <lineage>
        <taxon>Bacteria</taxon>
        <taxon>Pseudomonadati</taxon>
        <taxon>Pseudomonadota</taxon>
        <taxon>Alphaproteobacteria</taxon>
        <taxon>Hyphomicrobiales</taxon>
        <taxon>Ancalomicrobiaceae</taxon>
        <taxon>Prosthecodimorpha</taxon>
    </lineage>
</organism>
<dbReference type="HAMAP" id="MF_00185">
    <property type="entry name" value="IPP_trans"/>
    <property type="match status" value="1"/>
</dbReference>
<feature type="site" description="Interaction with substrate tRNA" evidence="10">
    <location>
        <position position="126"/>
    </location>
</feature>
<dbReference type="NCBIfam" id="TIGR00174">
    <property type="entry name" value="miaA"/>
    <property type="match status" value="1"/>
</dbReference>
<comment type="similarity">
    <text evidence="3 10 13">Belongs to the IPP transferase family.</text>
</comment>
<protein>
    <recommendedName>
        <fullName evidence="10">tRNA dimethylallyltransferase</fullName>
        <ecNumber evidence="10">2.5.1.75</ecNumber>
    </recommendedName>
    <alternativeName>
        <fullName evidence="10">Dimethylallyl diphosphate:tRNA dimethylallyltransferase</fullName>
        <shortName evidence="10">DMAPP:tRNA dimethylallyltransferase</shortName>
        <shortName evidence="10">DMATase</shortName>
    </alternativeName>
    <alternativeName>
        <fullName evidence="10">Isopentenyl-diphosphate:tRNA isopentenyltransferase</fullName>
        <shortName evidence="10">IPP transferase</shortName>
        <shortName evidence="10">IPPT</shortName>
        <shortName evidence="10">IPTase</shortName>
    </alternativeName>
</protein>
<comment type="subunit">
    <text evidence="10">Monomer.</text>
</comment>
<evidence type="ECO:0000256" key="12">
    <source>
        <dbReference type="RuleBase" id="RU003784"/>
    </source>
</evidence>
<dbReference type="InterPro" id="IPR039657">
    <property type="entry name" value="Dimethylallyltransferase"/>
</dbReference>
<evidence type="ECO:0000256" key="9">
    <source>
        <dbReference type="ARBA" id="ARBA00049563"/>
    </source>
</evidence>
<sequence length="299" mass="31854">MTEGRPRAVLIAGPTASGKSALAMAVAERIGGAVVNADSMQVYRELSIVTARPTPADEARVPHRLYGHVAAAAGYSVAQWRADMAGTLAELEAGGRPAVVVGGTGLYFRCLTEGLSAVPEIPQEVRTHWRQRGLNEPAAALHAELARRDPDGAARLRPGDAQRILRALEVIDATGRSLAAWQAAPGLPPLLEGPGIERIVLAIDRAELHRRIDRRFEAMVAAGALDEAAALDALGLDPDLPAMRAIGVKPLIAAVRGEIGLDEAIRCGQAESRQYAKRQETWFRNQMADWPRRAASAAA</sequence>
<dbReference type="AlphaFoldDB" id="A0A0P6VSD8"/>
<evidence type="ECO:0000256" key="7">
    <source>
        <dbReference type="ARBA" id="ARBA00022840"/>
    </source>
</evidence>
<evidence type="ECO:0000256" key="4">
    <source>
        <dbReference type="ARBA" id="ARBA00022679"/>
    </source>
</evidence>
<comment type="cofactor">
    <cofactor evidence="1 10">
        <name>Mg(2+)</name>
        <dbReference type="ChEBI" id="CHEBI:18420"/>
    </cofactor>
</comment>
<comment type="function">
    <text evidence="2 10 12">Catalyzes the transfer of a dimethylallyl group onto the adenine at position 37 in tRNAs that read codons beginning with uridine, leading to the formation of N6-(dimethylallyl)adenosine (i(6)A).</text>
</comment>
<dbReference type="EMBL" id="LJYW01000001">
    <property type="protein sequence ID" value="KPL55646.1"/>
    <property type="molecule type" value="Genomic_DNA"/>
</dbReference>
<evidence type="ECO:0000256" key="5">
    <source>
        <dbReference type="ARBA" id="ARBA00022694"/>
    </source>
</evidence>
<dbReference type="STRING" id="665126.ABB55_03465"/>
<dbReference type="Gene3D" id="3.40.50.300">
    <property type="entry name" value="P-loop containing nucleotide triphosphate hydrolases"/>
    <property type="match status" value="1"/>
</dbReference>
<reference evidence="14 15" key="1">
    <citation type="submission" date="2015-09" db="EMBL/GenBank/DDBJ databases">
        <authorList>
            <person name="Jackson K.R."/>
            <person name="Lunt B.L."/>
            <person name="Fisher J.N.B."/>
            <person name="Gardner A.V."/>
            <person name="Bailey M.E."/>
            <person name="Deus L.M."/>
            <person name="Earl A.S."/>
            <person name="Gibby P.D."/>
            <person name="Hartmann K.A."/>
            <person name="Liu J.E."/>
            <person name="Manci A.M."/>
            <person name="Nielsen D.A."/>
            <person name="Solomon M.B."/>
            <person name="Breakwell D.P."/>
            <person name="Burnett S.H."/>
            <person name="Grose J.H."/>
        </authorList>
    </citation>
    <scope>NUCLEOTIDE SEQUENCE [LARGE SCALE GENOMIC DNA]</scope>
    <source>
        <strain evidence="14 15">16</strain>
    </source>
</reference>
<evidence type="ECO:0000313" key="15">
    <source>
        <dbReference type="Proteomes" id="UP000048984"/>
    </source>
</evidence>
<evidence type="ECO:0000256" key="8">
    <source>
        <dbReference type="ARBA" id="ARBA00022842"/>
    </source>
</evidence>
<name>A0A0P6VSD8_9HYPH</name>
<dbReference type="InterPro" id="IPR018022">
    <property type="entry name" value="IPT"/>
</dbReference>
<evidence type="ECO:0000313" key="14">
    <source>
        <dbReference type="EMBL" id="KPL55646.1"/>
    </source>
</evidence>
<keyword evidence="5 10" id="KW-0819">tRNA processing</keyword>
<keyword evidence="15" id="KW-1185">Reference proteome</keyword>
<comment type="caution">
    <text evidence="10">Lacks conserved residue(s) required for the propagation of feature annotation.</text>
</comment>
<keyword evidence="8 10" id="KW-0460">Magnesium</keyword>
<evidence type="ECO:0000256" key="2">
    <source>
        <dbReference type="ARBA" id="ARBA00003213"/>
    </source>
</evidence>
<evidence type="ECO:0000256" key="1">
    <source>
        <dbReference type="ARBA" id="ARBA00001946"/>
    </source>
</evidence>
<proteinExistence type="inferred from homology"/>
<keyword evidence="4 10" id="KW-0808">Transferase</keyword>
<dbReference type="GO" id="GO:0006400">
    <property type="term" value="P:tRNA modification"/>
    <property type="evidence" value="ECO:0007669"/>
    <property type="project" value="TreeGrafter"/>
</dbReference>
<accession>A0A0P6VSD8</accession>
<evidence type="ECO:0000256" key="13">
    <source>
        <dbReference type="RuleBase" id="RU003785"/>
    </source>
</evidence>
<evidence type="ECO:0000256" key="11">
    <source>
        <dbReference type="RuleBase" id="RU003783"/>
    </source>
</evidence>
<comment type="caution">
    <text evidence="14">The sequence shown here is derived from an EMBL/GenBank/DDBJ whole genome shotgun (WGS) entry which is preliminary data.</text>
</comment>
<keyword evidence="7 10" id="KW-0067">ATP-binding</keyword>
<feature type="site" description="Interaction with substrate tRNA" evidence="10">
    <location>
        <position position="104"/>
    </location>
</feature>
<feature type="region of interest" description="Interaction with substrate tRNA" evidence="10">
    <location>
        <begin position="162"/>
        <end position="166"/>
    </location>
</feature>
<dbReference type="PANTHER" id="PTHR11088:SF60">
    <property type="entry name" value="TRNA DIMETHYLALLYLTRANSFERASE"/>
    <property type="match status" value="1"/>
</dbReference>
<evidence type="ECO:0000256" key="10">
    <source>
        <dbReference type="HAMAP-Rule" id="MF_00185"/>
    </source>
</evidence>
<keyword evidence="6 10" id="KW-0547">Nucleotide-binding</keyword>
<comment type="catalytic activity">
    <reaction evidence="9 10 11">
        <text>adenosine(37) in tRNA + dimethylallyl diphosphate = N(6)-dimethylallyladenosine(37) in tRNA + diphosphate</text>
        <dbReference type="Rhea" id="RHEA:26482"/>
        <dbReference type="Rhea" id="RHEA-COMP:10162"/>
        <dbReference type="Rhea" id="RHEA-COMP:10375"/>
        <dbReference type="ChEBI" id="CHEBI:33019"/>
        <dbReference type="ChEBI" id="CHEBI:57623"/>
        <dbReference type="ChEBI" id="CHEBI:74411"/>
        <dbReference type="ChEBI" id="CHEBI:74415"/>
        <dbReference type="EC" id="2.5.1.75"/>
    </reaction>
</comment>
<gene>
    <name evidence="10" type="primary">miaA</name>
    <name evidence="14" type="ORF">ABB55_03465</name>
</gene>
<dbReference type="Gene3D" id="1.10.20.140">
    <property type="match status" value="1"/>
</dbReference>
<feature type="binding site" evidence="10">
    <location>
        <begin position="15"/>
        <end position="20"/>
    </location>
    <ligand>
        <name>substrate</name>
    </ligand>
</feature>
<dbReference type="GO" id="GO:0005524">
    <property type="term" value="F:ATP binding"/>
    <property type="evidence" value="ECO:0007669"/>
    <property type="project" value="UniProtKB-UniRule"/>
</dbReference>
<evidence type="ECO:0000256" key="3">
    <source>
        <dbReference type="ARBA" id="ARBA00005842"/>
    </source>
</evidence>
<dbReference type="SUPFAM" id="SSF52540">
    <property type="entry name" value="P-loop containing nucleoside triphosphate hydrolases"/>
    <property type="match status" value="2"/>
</dbReference>
<dbReference type="Pfam" id="PF01715">
    <property type="entry name" value="IPPT"/>
    <property type="match status" value="1"/>
</dbReference>
<reference evidence="14 15" key="2">
    <citation type="submission" date="2015-10" db="EMBL/GenBank/DDBJ databases">
        <title>Draft Genome Sequence of Prosthecomicrobium hirschii ATCC 27832.</title>
        <authorList>
            <person name="Daniel J."/>
            <person name="Givan S.A."/>
            <person name="Brun Y.V."/>
            <person name="Brown P.J."/>
        </authorList>
    </citation>
    <scope>NUCLEOTIDE SEQUENCE [LARGE SCALE GENOMIC DNA]</scope>
    <source>
        <strain evidence="14 15">16</strain>
    </source>
</reference>